<organism evidence="2 3">
    <name type="scientific">Aldrovandia affinis</name>
    <dbReference type="NCBI Taxonomy" id="143900"/>
    <lineage>
        <taxon>Eukaryota</taxon>
        <taxon>Metazoa</taxon>
        <taxon>Chordata</taxon>
        <taxon>Craniata</taxon>
        <taxon>Vertebrata</taxon>
        <taxon>Euteleostomi</taxon>
        <taxon>Actinopterygii</taxon>
        <taxon>Neopterygii</taxon>
        <taxon>Teleostei</taxon>
        <taxon>Notacanthiformes</taxon>
        <taxon>Halosauridae</taxon>
        <taxon>Aldrovandia</taxon>
    </lineage>
</organism>
<feature type="signal peptide" evidence="1">
    <location>
        <begin position="1"/>
        <end position="19"/>
    </location>
</feature>
<gene>
    <name evidence="2" type="ORF">AAFF_G00372550</name>
</gene>
<reference evidence="2" key="1">
    <citation type="journal article" date="2023" name="Science">
        <title>Genome structures resolve the early diversification of teleost fishes.</title>
        <authorList>
            <person name="Parey E."/>
            <person name="Louis A."/>
            <person name="Montfort J."/>
            <person name="Bouchez O."/>
            <person name="Roques C."/>
            <person name="Iampietro C."/>
            <person name="Lluch J."/>
            <person name="Castinel A."/>
            <person name="Donnadieu C."/>
            <person name="Desvignes T."/>
            <person name="Floi Bucao C."/>
            <person name="Jouanno E."/>
            <person name="Wen M."/>
            <person name="Mejri S."/>
            <person name="Dirks R."/>
            <person name="Jansen H."/>
            <person name="Henkel C."/>
            <person name="Chen W.J."/>
            <person name="Zahm M."/>
            <person name="Cabau C."/>
            <person name="Klopp C."/>
            <person name="Thompson A.W."/>
            <person name="Robinson-Rechavi M."/>
            <person name="Braasch I."/>
            <person name="Lecointre G."/>
            <person name="Bobe J."/>
            <person name="Postlethwait J.H."/>
            <person name="Berthelot C."/>
            <person name="Roest Crollius H."/>
            <person name="Guiguen Y."/>
        </authorList>
    </citation>
    <scope>NUCLEOTIDE SEQUENCE</scope>
    <source>
        <strain evidence="2">NC1722</strain>
    </source>
</reference>
<evidence type="ECO:0000313" key="2">
    <source>
        <dbReference type="EMBL" id="KAJ8402020.1"/>
    </source>
</evidence>
<comment type="caution">
    <text evidence="2">The sequence shown here is derived from an EMBL/GenBank/DDBJ whole genome shotgun (WGS) entry which is preliminary data.</text>
</comment>
<sequence>MTAKCVLQLCVWLAGLCVARPPSPTQGPAPAAQVSVLSHGLLHLLSGMEENGRYLERQGRQVGQELQRRARELSRLRRRARRVDRLWAGLKRELQVWAARGEGLQRGAAALQDLAGWDALEHRLARIQEIVQVLTVPGVAANTATPSRAPLNITLLQNVIEAQARRLADLTLEVMIQDGLMTQQDQRIAQLQMSDTREELQGIF</sequence>
<keyword evidence="1" id="KW-0732">Signal</keyword>
<name>A0AAD7SGA1_9TELE</name>
<dbReference type="EMBL" id="JAINUG010000066">
    <property type="protein sequence ID" value="KAJ8402020.1"/>
    <property type="molecule type" value="Genomic_DNA"/>
</dbReference>
<evidence type="ECO:0000256" key="1">
    <source>
        <dbReference type="SAM" id="SignalP"/>
    </source>
</evidence>
<dbReference type="AlphaFoldDB" id="A0AAD7SGA1"/>
<feature type="chain" id="PRO_5042071792" evidence="1">
    <location>
        <begin position="20"/>
        <end position="204"/>
    </location>
</feature>
<evidence type="ECO:0000313" key="3">
    <source>
        <dbReference type="Proteomes" id="UP001221898"/>
    </source>
</evidence>
<dbReference type="Proteomes" id="UP001221898">
    <property type="component" value="Unassembled WGS sequence"/>
</dbReference>
<proteinExistence type="predicted"/>
<keyword evidence="3" id="KW-1185">Reference proteome</keyword>
<protein>
    <submittedName>
        <fullName evidence="2">Uncharacterized protein</fullName>
    </submittedName>
</protein>
<accession>A0AAD7SGA1</accession>